<gene>
    <name evidence="1" type="ORF">UV74_C0013G0152</name>
</gene>
<reference evidence="1 2" key="1">
    <citation type="journal article" date="2015" name="Nature">
        <title>rRNA introns, odd ribosomes, and small enigmatic genomes across a large radiation of phyla.</title>
        <authorList>
            <person name="Brown C.T."/>
            <person name="Hug L.A."/>
            <person name="Thomas B.C."/>
            <person name="Sharon I."/>
            <person name="Castelle C.J."/>
            <person name="Singh A."/>
            <person name="Wilkins M.J."/>
            <person name="Williams K.H."/>
            <person name="Banfield J.F."/>
        </authorList>
    </citation>
    <scope>NUCLEOTIDE SEQUENCE [LARGE SCALE GENOMIC DNA]</scope>
</reference>
<evidence type="ECO:0000313" key="2">
    <source>
        <dbReference type="Proteomes" id="UP000034090"/>
    </source>
</evidence>
<dbReference type="AlphaFoldDB" id="A0A0G1DGM6"/>
<proteinExistence type="predicted"/>
<dbReference type="EMBL" id="LCFQ01000013">
    <property type="protein sequence ID" value="KKS97030.1"/>
    <property type="molecule type" value="Genomic_DNA"/>
</dbReference>
<protein>
    <submittedName>
        <fullName evidence="1">Uncharacterized protein</fullName>
    </submittedName>
</protein>
<dbReference type="Proteomes" id="UP000034090">
    <property type="component" value="Unassembled WGS sequence"/>
</dbReference>
<organism evidence="1 2">
    <name type="scientific">Candidatus Woesebacteria bacterium GW2011_GWB1_43_14</name>
    <dbReference type="NCBI Taxonomy" id="1618578"/>
    <lineage>
        <taxon>Bacteria</taxon>
        <taxon>Candidatus Woeseibacteriota</taxon>
    </lineage>
</organism>
<name>A0A0G1DGM6_9BACT</name>
<comment type="caution">
    <text evidence="1">The sequence shown here is derived from an EMBL/GenBank/DDBJ whole genome shotgun (WGS) entry which is preliminary data.</text>
</comment>
<sequence length="117" mass="13546">MSLAVRMKLRFFWGSSNSFRSAFWVSGEARSIFRDKIVVLLVSERWAYFLNSLTSAILRSSCSITFEPMFLVIFSTSVFGSSPTRMNACILEPIYQVLVFYTQTNKCPRFMQCMQYA</sequence>
<evidence type="ECO:0000313" key="1">
    <source>
        <dbReference type="EMBL" id="KKS97030.1"/>
    </source>
</evidence>
<accession>A0A0G1DGM6</accession>